<protein>
    <submittedName>
        <fullName evidence="1">Uncharacterized protein</fullName>
    </submittedName>
</protein>
<dbReference type="RefSeq" id="WP_085885741.1">
    <property type="nucleotide sequence ID" value="NZ_FWFR01000007.1"/>
</dbReference>
<dbReference type="InParanoid" id="A0A1Y5U2M9"/>
<reference evidence="1 2" key="1">
    <citation type="submission" date="2017-03" db="EMBL/GenBank/DDBJ databases">
        <authorList>
            <person name="Afonso C.L."/>
            <person name="Miller P.J."/>
            <person name="Scott M.A."/>
            <person name="Spackman E."/>
            <person name="Goraichik I."/>
            <person name="Dimitrov K.M."/>
            <person name="Suarez D.L."/>
            <person name="Swayne D.E."/>
        </authorList>
    </citation>
    <scope>NUCLEOTIDE SEQUENCE [LARGE SCALE GENOMIC DNA]</scope>
    <source>
        <strain evidence="1 2">CECT 7691</strain>
    </source>
</reference>
<dbReference type="Proteomes" id="UP000193200">
    <property type="component" value="Unassembled WGS sequence"/>
</dbReference>
<gene>
    <name evidence="1" type="ORF">OCH7691_04405</name>
</gene>
<evidence type="ECO:0000313" key="2">
    <source>
        <dbReference type="Proteomes" id="UP000193200"/>
    </source>
</evidence>
<accession>A0A1Y5U2M9</accession>
<dbReference type="EMBL" id="FWFR01000007">
    <property type="protein sequence ID" value="SLN77412.1"/>
    <property type="molecule type" value="Genomic_DNA"/>
</dbReference>
<name>A0A1Y5U2M9_9PROT</name>
<organism evidence="1 2">
    <name type="scientific">Oceanibacterium hippocampi</name>
    <dbReference type="NCBI Taxonomy" id="745714"/>
    <lineage>
        <taxon>Bacteria</taxon>
        <taxon>Pseudomonadati</taxon>
        <taxon>Pseudomonadota</taxon>
        <taxon>Alphaproteobacteria</taxon>
        <taxon>Sneathiellales</taxon>
        <taxon>Sneathiellaceae</taxon>
        <taxon>Oceanibacterium</taxon>
    </lineage>
</organism>
<evidence type="ECO:0000313" key="1">
    <source>
        <dbReference type="EMBL" id="SLN77412.1"/>
    </source>
</evidence>
<keyword evidence="2" id="KW-1185">Reference proteome</keyword>
<sequence>MRLSDQYPINTPQDIFEAAFEIFSAQGTDGRDLLELRAEEMRANGVEEDYRTCVALINAMDKLIEMEFRGPIH</sequence>
<proteinExistence type="predicted"/>
<dbReference type="OrthoDB" id="9896599at2"/>
<dbReference type="AlphaFoldDB" id="A0A1Y5U2M9"/>